<dbReference type="InterPro" id="IPR006657">
    <property type="entry name" value="MoPterin_dinucl-bd_dom"/>
</dbReference>
<keyword evidence="7" id="KW-0560">Oxidoreductase</keyword>
<sequence length="761" mass="82048">MAKQPPHRDPAQDAPHVGPPAHAAAGLPAIGHTLRMAADQMSPGRVLSTLRRVNQPDGFDCPGCAWPEPDKPHLAEFCENGAKAVAEEATERRITPEFFAAHPVAELADRSGYWLGQQGRLTAPMLLDEGATHYAPIGWDEAFALIAAELTALGSPNEAAFYTSGRTSNEAAFAYQLFARRLGTNNLPDCSNMCHESSGSALTETLGVGKGSVSLKDLYQADLIIVAGQNPGTNHPRMLSALERAKRAGARIVSVNPLPEAGLERFKNPQTPRGLVGGGTKLTDLFLQIRLGGDLALFRALNHLLLTTPGAVDEDFVAEHCAGYPEFAAEAAELDRPATLAATGLPWERIEELHRLVLSSKKIIVCWAMGLTQHKHSVPTIREVVNFLLLRGNVGRPGAGVCPVRGHSNVQGDRTMGIFERPSTAFLDALGKEFAFEPPRAHGFDTVDTIRAMRDGRVKVFFAMGGNFVSASPDTDATEAAMRRCRLTVHVSTKLNRSHVVTGARALILPTLGRTDRDVSTLGAQFVTVEDSMGMVHSSRGGLRPPAPGLLSEVAIVSRLARAALGPQDPTPWEDFARDYDLIRDRIARVVPGFDDFNAKVRRPGGFALPHAPRDSRTFPTATGRANFTVNPLTAPDVPPGRLLLQTLRSHDQYNTTVYGLDDRYRGITGGRRVVLVNPDDAAELGLADGEFVDLVGEWKDGVERRAPHFRVVHYPVARGGAAAYYPETNVLVPLDSTADVSNTPTSKAVVVRLEPAARPA</sequence>
<evidence type="ECO:0000259" key="11">
    <source>
        <dbReference type="Pfam" id="PF00384"/>
    </source>
</evidence>
<dbReference type="GO" id="GO:0016020">
    <property type="term" value="C:membrane"/>
    <property type="evidence" value="ECO:0007669"/>
    <property type="project" value="TreeGrafter"/>
</dbReference>
<dbReference type="InterPro" id="IPR006656">
    <property type="entry name" value="Mopterin_OxRdtase"/>
</dbReference>
<evidence type="ECO:0000256" key="6">
    <source>
        <dbReference type="ARBA" id="ARBA00022723"/>
    </source>
</evidence>
<dbReference type="SUPFAM" id="SSF53706">
    <property type="entry name" value="Formate dehydrogenase/DMSO reductase, domains 1-3"/>
    <property type="match status" value="1"/>
</dbReference>
<evidence type="ECO:0000256" key="7">
    <source>
        <dbReference type="ARBA" id="ARBA00023002"/>
    </source>
</evidence>
<evidence type="ECO:0000256" key="8">
    <source>
        <dbReference type="ARBA" id="ARBA00023004"/>
    </source>
</evidence>
<dbReference type="InterPro" id="IPR041953">
    <property type="entry name" value="YdeP_MopB"/>
</dbReference>
<keyword evidence="5" id="KW-0500">Molybdenum</keyword>
<reference evidence="13 14" key="1">
    <citation type="submission" date="2014-05" db="EMBL/GenBank/DDBJ databases">
        <title>Draft Genome Sequence of Kitasatospora cheerisanensis KCTC 2395.</title>
        <authorList>
            <person name="Nam D.H."/>
        </authorList>
    </citation>
    <scope>NUCLEOTIDE SEQUENCE [LARGE SCALE GENOMIC DNA]</scope>
    <source>
        <strain evidence="13 14">KCTC 2395</strain>
    </source>
</reference>
<dbReference type="GO" id="GO:0051539">
    <property type="term" value="F:4 iron, 4 sulfur cluster binding"/>
    <property type="evidence" value="ECO:0007669"/>
    <property type="project" value="UniProtKB-KW"/>
</dbReference>
<keyword evidence="8" id="KW-0408">Iron</keyword>
<evidence type="ECO:0000256" key="10">
    <source>
        <dbReference type="SAM" id="MobiDB-lite"/>
    </source>
</evidence>
<dbReference type="InterPro" id="IPR010046">
    <property type="entry name" value="Mopterin_OxRdtse_a_bac"/>
</dbReference>
<comment type="caution">
    <text evidence="13">The sequence shown here is derived from an EMBL/GenBank/DDBJ whole genome shotgun (WGS) entry which is preliminary data.</text>
</comment>
<feature type="domain" description="Molybdopterin oxidoreductase" evidence="11">
    <location>
        <begin position="120"/>
        <end position="490"/>
    </location>
</feature>
<comment type="cofactor">
    <cofactor evidence="2">
        <name>[4Fe-4S] cluster</name>
        <dbReference type="ChEBI" id="CHEBI:49883"/>
    </cofactor>
</comment>
<keyword evidence="4" id="KW-0004">4Fe-4S</keyword>
<dbReference type="SUPFAM" id="SSF50692">
    <property type="entry name" value="ADC-like"/>
    <property type="match status" value="1"/>
</dbReference>
<evidence type="ECO:0000256" key="4">
    <source>
        <dbReference type="ARBA" id="ARBA00022485"/>
    </source>
</evidence>
<dbReference type="PIRSF" id="PIRSF000144">
    <property type="entry name" value="CbbBc"/>
    <property type="match status" value="1"/>
</dbReference>
<dbReference type="PANTHER" id="PTHR43105:SF4">
    <property type="entry name" value="PROTEIN YDEP"/>
    <property type="match status" value="1"/>
</dbReference>
<evidence type="ECO:0000256" key="9">
    <source>
        <dbReference type="ARBA" id="ARBA00023014"/>
    </source>
</evidence>
<keyword evidence="14" id="KW-1185">Reference proteome</keyword>
<evidence type="ECO:0000256" key="3">
    <source>
        <dbReference type="ARBA" id="ARBA00010312"/>
    </source>
</evidence>
<evidence type="ECO:0000259" key="12">
    <source>
        <dbReference type="Pfam" id="PF01568"/>
    </source>
</evidence>
<dbReference type="GO" id="GO:0030151">
    <property type="term" value="F:molybdenum ion binding"/>
    <property type="evidence" value="ECO:0007669"/>
    <property type="project" value="InterPro"/>
</dbReference>
<evidence type="ECO:0000256" key="2">
    <source>
        <dbReference type="ARBA" id="ARBA00001966"/>
    </source>
</evidence>
<keyword evidence="9" id="KW-0411">Iron-sulfur</keyword>
<dbReference type="Gene3D" id="3.40.50.740">
    <property type="match status" value="1"/>
</dbReference>
<accession>A0A066YPP2</accession>
<evidence type="ECO:0000313" key="14">
    <source>
        <dbReference type="Proteomes" id="UP000027178"/>
    </source>
</evidence>
<dbReference type="EMBL" id="JNBY01000095">
    <property type="protein sequence ID" value="KDN83523.1"/>
    <property type="molecule type" value="Genomic_DNA"/>
</dbReference>
<dbReference type="InterPro" id="IPR009010">
    <property type="entry name" value="Asp_de-COase-like_dom_sf"/>
</dbReference>
<dbReference type="PANTHER" id="PTHR43105">
    <property type="entry name" value="RESPIRATORY NITRATE REDUCTASE"/>
    <property type="match status" value="1"/>
</dbReference>
<dbReference type="InterPro" id="IPR050123">
    <property type="entry name" value="Prok_molybdopt-oxidoreductase"/>
</dbReference>
<evidence type="ECO:0000256" key="5">
    <source>
        <dbReference type="ARBA" id="ARBA00022505"/>
    </source>
</evidence>
<dbReference type="InterPro" id="IPR037951">
    <property type="entry name" value="MopB_CT_YdeP"/>
</dbReference>
<protein>
    <submittedName>
        <fullName evidence="13">Uncharacterized protein</fullName>
    </submittedName>
</protein>
<dbReference type="OrthoDB" id="5287431at2"/>
<dbReference type="Pfam" id="PF01568">
    <property type="entry name" value="Molydop_binding"/>
    <property type="match status" value="1"/>
</dbReference>
<gene>
    <name evidence="13" type="ORF">KCH_50050</name>
</gene>
<dbReference type="CDD" id="cd02787">
    <property type="entry name" value="MopB_CT_ydeP"/>
    <property type="match status" value="1"/>
</dbReference>
<dbReference type="GO" id="GO:0008863">
    <property type="term" value="F:formate dehydrogenase (NAD+) activity"/>
    <property type="evidence" value="ECO:0007669"/>
    <property type="project" value="InterPro"/>
</dbReference>
<feature type="compositionally biased region" description="Basic and acidic residues" evidence="10">
    <location>
        <begin position="1"/>
        <end position="11"/>
    </location>
</feature>
<dbReference type="Pfam" id="PF00384">
    <property type="entry name" value="Molybdopterin"/>
    <property type="match status" value="1"/>
</dbReference>
<feature type="domain" description="Molybdopterin dinucleotide-binding" evidence="12">
    <location>
        <begin position="643"/>
        <end position="750"/>
    </location>
</feature>
<dbReference type="AlphaFoldDB" id="A0A066YPP2"/>
<dbReference type="GO" id="GO:0043546">
    <property type="term" value="F:molybdopterin cofactor binding"/>
    <property type="evidence" value="ECO:0007669"/>
    <property type="project" value="InterPro"/>
</dbReference>
<feature type="region of interest" description="Disordered" evidence="10">
    <location>
        <begin position="1"/>
        <end position="25"/>
    </location>
</feature>
<organism evidence="13 14">
    <name type="scientific">Kitasatospora cheerisanensis KCTC 2395</name>
    <dbReference type="NCBI Taxonomy" id="1348663"/>
    <lineage>
        <taxon>Bacteria</taxon>
        <taxon>Bacillati</taxon>
        <taxon>Actinomycetota</taxon>
        <taxon>Actinomycetes</taxon>
        <taxon>Kitasatosporales</taxon>
        <taxon>Streptomycetaceae</taxon>
        <taxon>Kitasatospora</taxon>
    </lineage>
</organism>
<dbReference type="eggNOG" id="COG0243">
    <property type="taxonomic scope" value="Bacteria"/>
</dbReference>
<dbReference type="HOGENOM" id="CLU_000422_16_1_11"/>
<keyword evidence="6" id="KW-0479">Metal-binding</keyword>
<dbReference type="CDD" id="cd02767">
    <property type="entry name" value="MopB_ydeP"/>
    <property type="match status" value="1"/>
</dbReference>
<proteinExistence type="inferred from homology"/>
<comment type="similarity">
    <text evidence="3">Belongs to the prokaryotic molybdopterin-containing oxidoreductase family.</text>
</comment>
<feature type="compositionally biased region" description="Low complexity" evidence="10">
    <location>
        <begin position="14"/>
        <end position="25"/>
    </location>
</feature>
<dbReference type="Proteomes" id="UP000027178">
    <property type="component" value="Unassembled WGS sequence"/>
</dbReference>
<dbReference type="PATRIC" id="fig|1348663.4.peg.4840"/>
<dbReference type="Gene3D" id="3.40.228.10">
    <property type="entry name" value="Dimethylsulfoxide Reductase, domain 2"/>
    <property type="match status" value="1"/>
</dbReference>
<name>A0A066YPP2_9ACTN</name>
<dbReference type="RefSeq" id="WP_035866066.1">
    <property type="nucleotide sequence ID" value="NZ_KK853997.1"/>
</dbReference>
<evidence type="ECO:0000256" key="1">
    <source>
        <dbReference type="ARBA" id="ARBA00001942"/>
    </source>
</evidence>
<evidence type="ECO:0000313" key="13">
    <source>
        <dbReference type="EMBL" id="KDN83523.1"/>
    </source>
</evidence>
<dbReference type="NCBIfam" id="TIGR01701">
    <property type="entry name" value="Fdhalpha-like"/>
    <property type="match status" value="1"/>
</dbReference>
<comment type="cofactor">
    <cofactor evidence="1">
        <name>Mo-bis(molybdopterin guanine dinucleotide)</name>
        <dbReference type="ChEBI" id="CHEBI:60539"/>
    </cofactor>
</comment>